<dbReference type="SMART" id="SM00966">
    <property type="entry name" value="SpoVT_AbrB"/>
    <property type="match status" value="1"/>
</dbReference>
<dbReference type="SUPFAM" id="SSF89447">
    <property type="entry name" value="AbrB/MazE/MraZ-like"/>
    <property type="match status" value="1"/>
</dbReference>
<dbReference type="AlphaFoldDB" id="A0A0A6P1Q5"/>
<evidence type="ECO:0000313" key="3">
    <source>
        <dbReference type="Proteomes" id="UP000076962"/>
    </source>
</evidence>
<comment type="caution">
    <text evidence="2">The sequence shown here is derived from an EMBL/GenBank/DDBJ whole genome shotgun (WGS) entry which is preliminary data.</text>
</comment>
<organism evidence="2 3">
    <name type="scientific">Candidatus Thiomargarita nelsonii</name>
    <dbReference type="NCBI Taxonomy" id="1003181"/>
    <lineage>
        <taxon>Bacteria</taxon>
        <taxon>Pseudomonadati</taxon>
        <taxon>Pseudomonadota</taxon>
        <taxon>Gammaproteobacteria</taxon>
        <taxon>Thiotrichales</taxon>
        <taxon>Thiotrichaceae</taxon>
        <taxon>Thiomargarita</taxon>
    </lineage>
</organism>
<dbReference type="EMBL" id="LUTY01003072">
    <property type="protein sequence ID" value="OAD18822.1"/>
    <property type="molecule type" value="Genomic_DNA"/>
</dbReference>
<proteinExistence type="predicted"/>
<evidence type="ECO:0000259" key="1">
    <source>
        <dbReference type="SMART" id="SM00966"/>
    </source>
</evidence>
<dbReference type="GO" id="GO:0003677">
    <property type="term" value="F:DNA binding"/>
    <property type="evidence" value="ECO:0007669"/>
    <property type="project" value="InterPro"/>
</dbReference>
<gene>
    <name evidence="2" type="ORF">THIOM_005574</name>
</gene>
<sequence>METVRLGNQGQLVLPEAIRSVYQWVEGTNFFIWDTGSEIVIKPVSPFPVSQLEPPDTPSIYQGAPLTLEDMEKAIDIEAGKHK</sequence>
<protein>
    <submittedName>
        <fullName evidence="2">Transcriptional regulator, AbrB family</fullName>
    </submittedName>
</protein>
<dbReference type="Proteomes" id="UP000076962">
    <property type="component" value="Unassembled WGS sequence"/>
</dbReference>
<accession>A0A0A6P1Q5</accession>
<dbReference type="InterPro" id="IPR037914">
    <property type="entry name" value="SpoVT-AbrB_sf"/>
</dbReference>
<name>A0A0A6P1Q5_9GAMM</name>
<reference evidence="2 3" key="1">
    <citation type="submission" date="2016-05" db="EMBL/GenBank/DDBJ databases">
        <title>Single-cell genome of chain-forming Candidatus Thiomargarita nelsonii and comparison to other large sulfur-oxidizing bacteria.</title>
        <authorList>
            <person name="Winkel M."/>
            <person name="Salman V."/>
            <person name="Woyke T."/>
            <person name="Schulz-Vogt H."/>
            <person name="Richter M."/>
            <person name="Flood B."/>
            <person name="Bailey J."/>
            <person name="Amann R."/>
            <person name="Mussmann M."/>
        </authorList>
    </citation>
    <scope>NUCLEOTIDE SEQUENCE [LARGE SCALE GENOMIC DNA]</scope>
    <source>
        <strain evidence="2 3">THI036</strain>
    </source>
</reference>
<feature type="domain" description="SpoVT-AbrB" evidence="1">
    <location>
        <begin position="4"/>
        <end position="49"/>
    </location>
</feature>
<evidence type="ECO:0000313" key="2">
    <source>
        <dbReference type="EMBL" id="OAD18822.1"/>
    </source>
</evidence>
<dbReference type="InterPro" id="IPR007159">
    <property type="entry name" value="SpoVT-AbrB_dom"/>
</dbReference>
<keyword evidence="3" id="KW-1185">Reference proteome</keyword>